<keyword evidence="5 11" id="KW-0732">Signal</keyword>
<protein>
    <recommendedName>
        <fullName evidence="4">beta-galactosidase</fullName>
        <ecNumber evidence="4">3.2.1.23</ecNumber>
    </recommendedName>
</protein>
<dbReference type="Pfam" id="PF01301">
    <property type="entry name" value="Glyco_hydro_35"/>
    <property type="match status" value="1"/>
</dbReference>
<evidence type="ECO:0000256" key="3">
    <source>
        <dbReference type="ARBA" id="ARBA00009865"/>
    </source>
</evidence>
<dbReference type="EC" id="3.2.1.23" evidence="4"/>
<dbReference type="SUPFAM" id="SSF51445">
    <property type="entry name" value="(Trans)glycosidases"/>
    <property type="match status" value="1"/>
</dbReference>
<evidence type="ECO:0000313" key="13">
    <source>
        <dbReference type="EMBL" id="PVM93755.1"/>
    </source>
</evidence>
<evidence type="ECO:0000256" key="1">
    <source>
        <dbReference type="ARBA" id="ARBA00001412"/>
    </source>
</evidence>
<dbReference type="InterPro" id="IPR006710">
    <property type="entry name" value="Glyco_hydro_43"/>
</dbReference>
<dbReference type="Proteomes" id="UP000245073">
    <property type="component" value="Unassembled WGS sequence"/>
</dbReference>
<dbReference type="GO" id="GO:0004565">
    <property type="term" value="F:beta-galactosidase activity"/>
    <property type="evidence" value="ECO:0007669"/>
    <property type="project" value="UniProtKB-EC"/>
</dbReference>
<evidence type="ECO:0000256" key="7">
    <source>
        <dbReference type="ARBA" id="ARBA00023180"/>
    </source>
</evidence>
<feature type="chain" id="PRO_5015539343" description="beta-galactosidase" evidence="11">
    <location>
        <begin position="40"/>
        <end position="1277"/>
    </location>
</feature>
<evidence type="ECO:0000256" key="9">
    <source>
        <dbReference type="RuleBase" id="RU003679"/>
    </source>
</evidence>
<dbReference type="InterPro" id="IPR023296">
    <property type="entry name" value="Glyco_hydro_beta-prop_sf"/>
</dbReference>
<dbReference type="PRINTS" id="PR00742">
    <property type="entry name" value="GLHYDRLASE35"/>
</dbReference>
<comment type="caution">
    <text evidence="13">The sequence shown here is derived from an EMBL/GenBank/DDBJ whole genome shotgun (WGS) entry which is preliminary data.</text>
</comment>
<reference evidence="13 14" key="1">
    <citation type="submission" date="2018-04" db="EMBL/GenBank/DDBJ databases">
        <title>The genome sequence of Caulobacter sp. 744.</title>
        <authorList>
            <person name="Gao J."/>
            <person name="Sun J."/>
        </authorList>
    </citation>
    <scope>NUCLEOTIDE SEQUENCE [LARGE SCALE GENOMIC DNA]</scope>
    <source>
        <strain evidence="13 14">774</strain>
    </source>
</reference>
<dbReference type="CDD" id="cd08983">
    <property type="entry name" value="GH43_Bt3655-like"/>
    <property type="match status" value="1"/>
</dbReference>
<feature type="signal peptide" evidence="11">
    <location>
        <begin position="1"/>
        <end position="39"/>
    </location>
</feature>
<dbReference type="InterPro" id="IPR018954">
    <property type="entry name" value="Betagal_dom2"/>
</dbReference>
<evidence type="ECO:0000256" key="10">
    <source>
        <dbReference type="SAM" id="MobiDB-lite"/>
    </source>
</evidence>
<dbReference type="SUPFAM" id="SSF117100">
    <property type="entry name" value="Beta-galactosidase LacA, domain 3"/>
    <property type="match status" value="1"/>
</dbReference>
<dbReference type="InterPro" id="IPR025300">
    <property type="entry name" value="BetaGal_jelly_roll_dom"/>
</dbReference>
<dbReference type="EMBL" id="QDKQ01000014">
    <property type="protein sequence ID" value="PVM93755.1"/>
    <property type="molecule type" value="Genomic_DNA"/>
</dbReference>
<proteinExistence type="inferred from homology"/>
<dbReference type="AlphaFoldDB" id="A0A2T9KCQ9"/>
<dbReference type="InterPro" id="IPR031330">
    <property type="entry name" value="Gly_Hdrlase_35_cat"/>
</dbReference>
<dbReference type="Gene3D" id="2.115.10.20">
    <property type="entry name" value="Glycosyl hydrolase domain, family 43"/>
    <property type="match status" value="1"/>
</dbReference>
<accession>A0A2T9KCQ9</accession>
<keyword evidence="14" id="KW-1185">Reference proteome</keyword>
<dbReference type="InterPro" id="IPR036833">
    <property type="entry name" value="BetaGal_dom3_sf"/>
</dbReference>
<dbReference type="GO" id="GO:0005975">
    <property type="term" value="P:carbohydrate metabolic process"/>
    <property type="evidence" value="ECO:0007669"/>
    <property type="project" value="InterPro"/>
</dbReference>
<dbReference type="Gene3D" id="2.60.120.260">
    <property type="entry name" value="Galactose-binding domain-like"/>
    <property type="match status" value="2"/>
</dbReference>
<keyword evidence="7" id="KW-0325">Glycoprotein</keyword>
<name>A0A2T9KCQ9_9CAUL</name>
<evidence type="ECO:0000256" key="4">
    <source>
        <dbReference type="ARBA" id="ARBA00012756"/>
    </source>
</evidence>
<comment type="similarity">
    <text evidence="3">Belongs to the glycosyl hydrolase 43 family.</text>
</comment>
<dbReference type="Pfam" id="PF13363">
    <property type="entry name" value="BetaGal_dom3"/>
    <property type="match status" value="1"/>
</dbReference>
<keyword evidence="8" id="KW-0326">Glycosidase</keyword>
<dbReference type="SMART" id="SM01029">
    <property type="entry name" value="BetaGal_dom2"/>
    <property type="match status" value="1"/>
</dbReference>
<dbReference type="InterPro" id="IPR025972">
    <property type="entry name" value="BetaGal_dom3"/>
</dbReference>
<dbReference type="InterPro" id="IPR037110">
    <property type="entry name" value="Betagal_dom2_sf"/>
</dbReference>
<dbReference type="Pfam" id="PF13364">
    <property type="entry name" value="BetaGal_ABD2"/>
    <property type="match status" value="2"/>
</dbReference>
<gene>
    <name evidence="13" type="ORF">DDF67_02270</name>
</gene>
<dbReference type="Gene3D" id="2.102.20.10">
    <property type="entry name" value="Beta-galactosidase, domain 2"/>
    <property type="match status" value="1"/>
</dbReference>
<comment type="catalytic activity">
    <reaction evidence="1">
        <text>Hydrolysis of terminal non-reducing beta-D-galactose residues in beta-D-galactosides.</text>
        <dbReference type="EC" id="3.2.1.23"/>
    </reaction>
</comment>
<evidence type="ECO:0000256" key="11">
    <source>
        <dbReference type="SAM" id="SignalP"/>
    </source>
</evidence>
<dbReference type="Pfam" id="PF04616">
    <property type="entry name" value="Glyco_hydro_43"/>
    <property type="match status" value="1"/>
</dbReference>
<dbReference type="PANTHER" id="PTHR23421">
    <property type="entry name" value="BETA-GALACTOSIDASE RELATED"/>
    <property type="match status" value="1"/>
</dbReference>
<dbReference type="Gene3D" id="3.20.20.80">
    <property type="entry name" value="Glycosidases"/>
    <property type="match status" value="1"/>
</dbReference>
<evidence type="ECO:0000259" key="12">
    <source>
        <dbReference type="SMART" id="SM01029"/>
    </source>
</evidence>
<comment type="similarity">
    <text evidence="2 9">Belongs to the glycosyl hydrolase 35 family.</text>
</comment>
<keyword evidence="6" id="KW-0378">Hydrolase</keyword>
<organism evidence="13 14">
    <name type="scientific">Caulobacter endophyticus</name>
    <dbReference type="NCBI Taxonomy" id="2172652"/>
    <lineage>
        <taxon>Bacteria</taxon>
        <taxon>Pseudomonadati</taxon>
        <taxon>Pseudomonadota</taxon>
        <taxon>Alphaproteobacteria</taxon>
        <taxon>Caulobacterales</taxon>
        <taxon>Caulobacteraceae</taxon>
        <taxon>Caulobacter</taxon>
    </lineage>
</organism>
<dbReference type="InterPro" id="IPR017853">
    <property type="entry name" value="GH"/>
</dbReference>
<dbReference type="Pfam" id="PF10435">
    <property type="entry name" value="BetaGal_dom2"/>
    <property type="match status" value="1"/>
</dbReference>
<dbReference type="OrthoDB" id="9813184at2"/>
<dbReference type="InterPro" id="IPR001944">
    <property type="entry name" value="Glycoside_Hdrlase_35"/>
</dbReference>
<evidence type="ECO:0000256" key="8">
    <source>
        <dbReference type="ARBA" id="ARBA00023295"/>
    </source>
</evidence>
<feature type="domain" description="Beta-galactosidase" evidence="12">
    <location>
        <begin position="673"/>
        <end position="852"/>
    </location>
</feature>
<feature type="region of interest" description="Disordered" evidence="10">
    <location>
        <begin position="962"/>
        <end position="984"/>
    </location>
</feature>
<evidence type="ECO:0000256" key="2">
    <source>
        <dbReference type="ARBA" id="ARBA00009809"/>
    </source>
</evidence>
<evidence type="ECO:0000256" key="5">
    <source>
        <dbReference type="ARBA" id="ARBA00022729"/>
    </source>
</evidence>
<dbReference type="SUPFAM" id="SSF49785">
    <property type="entry name" value="Galactose-binding domain-like"/>
    <property type="match status" value="2"/>
</dbReference>
<dbReference type="SUPFAM" id="SSF51011">
    <property type="entry name" value="Glycosyl hydrolase domain"/>
    <property type="match status" value="1"/>
</dbReference>
<dbReference type="InterPro" id="IPR008979">
    <property type="entry name" value="Galactose-bd-like_sf"/>
</dbReference>
<sequence length="1277" mass="138485">MAAQARLLLRGLKPVIKRPALFGLAAALLATTALSGATAAEPTRYVMTAFTNASQSNMSVYDSVDGSRFTLQKPLAYTPPKGLIRDPSVIKRKDGFYYVAYTTGWTSNTIGLARSKDLVDWTFLRDVTVDVPASTNTWAPEWFVDADGSEHLILSVSTTGIAGQFQPYRITAQDADLASWSAPRPLSGMGPNYIDAFVVREGSQYQAFAKNETTKFIELLTAPSLDGPWQVKGGGDWAGWGKFLEGPALTRTPEGAWRIYFDEYMAKRYWYSDSTDGFRTWTPKKELPELSGTVRHFTVLKEGGDQAVAAKPAEAHKITWDKYSLKVDGERIYSWGGEFHPFRVPSPDLWRDILQKMKASGYNTVAIYIDWGYHSPKQGVYDFSGIRDMDRVLTMAKEEGLYVITRAGPYVNAELTRGGFPGHLVNQQARARTDAPEYIQAADEWLSQINKVIARHQLTTGQGTVIAHQIENELDVVGAPQQRYMQWLADKARADGITVPLFHNDKGRNGYWVPKGSNVPGAVEGPTDLYAFDGYPGGSCKVDSTPSSPGVAPDWGLYGAGGAKGGASASPNTPGFAAEFGGGWFDYWGSNGDYDCTAIHRGVGYQRVFYGTNIANGLTIQSFYMTYGGTSWGWSPAPVVFSSYDYGSAIDETRGLRDKARVMKQMGQFLNTVTDLRRMDKGEAVVPSNDKVRVYHNVNAETGSHLYVVIHNPSSATGDEAFTFKVKTRDGEYVVPSRIKGQDSKMLMASYDLGGQRLVYSTSEIQTHLPWNGGDLALMYGRAGEAGETVLRYAEAPKVEVLEGQVSSSFDAAKGDLKLSYQHAGLARVRVTGGGRPPLVLLLADEATGQTFWRQDTAAGPTLQRGPGLVRTAAVKGAVLSLTGDTETQSALEVFAPKGVKSVRWNGAAVAAKATASGSLLASKPLAGPAAVTVPDLARLDWKTAAGSPESDPAFDDSAWAKAEGKRGGSTVRPPTGQPALDMSTHGFHHGDVWYRGRYKGRADIDTLTLHYGAGGAGMLQVWLDGKFLGQHELDGGLPRPITTGVATFKLPEDLRGDGEHVLSVMVRNNGHNWDLDADDFHKEARGLVSASLSSPTSYSFAVPISWKIQGNKGGEDIADPVRGPMNEGGQYGERMGWHLPGFPDQAWQKADMAATTPYAGTTWYRTNFDLALPKDQDVTLGLTIGDPKTPRSPGRYRVLIFVNGWNMGQFIAHVGPQRTFVLPNGIVDPHGKNTIALAVTSDGAPGDALEAVKLEVLRNVEGGVPVARVPAPNYKQ</sequence>
<dbReference type="SUPFAM" id="SSF75005">
    <property type="entry name" value="Arabinanase/levansucrase/invertase"/>
    <property type="match status" value="1"/>
</dbReference>
<evidence type="ECO:0000256" key="6">
    <source>
        <dbReference type="ARBA" id="ARBA00022801"/>
    </source>
</evidence>
<evidence type="ECO:0000313" key="14">
    <source>
        <dbReference type="Proteomes" id="UP000245073"/>
    </source>
</evidence>